<dbReference type="AlphaFoldDB" id="A0ABD0JCS1"/>
<gene>
    <name evidence="1" type="ORF">BaRGS_00035962</name>
</gene>
<keyword evidence="2" id="KW-1185">Reference proteome</keyword>
<reference evidence="1 2" key="1">
    <citation type="journal article" date="2023" name="Sci. Data">
        <title>Genome assembly of the Korean intertidal mud-creeper Batillaria attramentaria.</title>
        <authorList>
            <person name="Patra A.K."/>
            <person name="Ho P.T."/>
            <person name="Jun S."/>
            <person name="Lee S.J."/>
            <person name="Kim Y."/>
            <person name="Won Y.J."/>
        </authorList>
    </citation>
    <scope>NUCLEOTIDE SEQUENCE [LARGE SCALE GENOMIC DNA]</scope>
    <source>
        <strain evidence="1">Wonlab-2016</strain>
    </source>
</reference>
<organism evidence="1 2">
    <name type="scientific">Batillaria attramentaria</name>
    <dbReference type="NCBI Taxonomy" id="370345"/>
    <lineage>
        <taxon>Eukaryota</taxon>
        <taxon>Metazoa</taxon>
        <taxon>Spiralia</taxon>
        <taxon>Lophotrochozoa</taxon>
        <taxon>Mollusca</taxon>
        <taxon>Gastropoda</taxon>
        <taxon>Caenogastropoda</taxon>
        <taxon>Sorbeoconcha</taxon>
        <taxon>Cerithioidea</taxon>
        <taxon>Batillariidae</taxon>
        <taxon>Batillaria</taxon>
    </lineage>
</organism>
<evidence type="ECO:0000313" key="2">
    <source>
        <dbReference type="Proteomes" id="UP001519460"/>
    </source>
</evidence>
<name>A0ABD0JCS1_9CAEN</name>
<protein>
    <submittedName>
        <fullName evidence="1">Uncharacterized protein</fullName>
    </submittedName>
</protein>
<evidence type="ECO:0000313" key="1">
    <source>
        <dbReference type="EMBL" id="KAK7471410.1"/>
    </source>
</evidence>
<proteinExistence type="predicted"/>
<dbReference type="EMBL" id="JACVVK020000494">
    <property type="protein sequence ID" value="KAK7471410.1"/>
    <property type="molecule type" value="Genomic_DNA"/>
</dbReference>
<comment type="caution">
    <text evidence="1">The sequence shown here is derived from an EMBL/GenBank/DDBJ whole genome shotgun (WGS) entry which is preliminary data.</text>
</comment>
<dbReference type="Proteomes" id="UP001519460">
    <property type="component" value="Unassembled WGS sequence"/>
</dbReference>
<accession>A0ABD0JCS1</accession>
<sequence length="122" mass="13155">MQGTGLGRALDAEPRVKVEVKEETWVEGGVPVGTEGCVCVRVHLEPGAWLYTVVGSSLSHENKLRVQEIASASRRSHLTPGEVVNLIWAHVAGGPAVADGKIFLDCTSDDKRMIVQLQGCRH</sequence>